<dbReference type="Proteomes" id="UP001217485">
    <property type="component" value="Unassembled WGS sequence"/>
</dbReference>
<sequence>MAFGAIAGIELLRLTVYRQLLLPLWPNPSPAQHSRDVASR</sequence>
<accession>A0ABT5CAU4</accession>
<proteinExistence type="predicted"/>
<organism evidence="1 2">
    <name type="scientific">Sorangium atrum</name>
    <dbReference type="NCBI Taxonomy" id="2995308"/>
    <lineage>
        <taxon>Bacteria</taxon>
        <taxon>Pseudomonadati</taxon>
        <taxon>Myxococcota</taxon>
        <taxon>Polyangia</taxon>
        <taxon>Polyangiales</taxon>
        <taxon>Polyangiaceae</taxon>
        <taxon>Sorangium</taxon>
    </lineage>
</organism>
<reference evidence="1 2" key="1">
    <citation type="submission" date="2023-01" db="EMBL/GenBank/DDBJ databases">
        <title>Minimal conservation of predation-associated metabolite biosynthetic gene clusters underscores biosynthetic potential of Myxococcota including descriptions for ten novel species: Archangium lansinium sp. nov., Myxococcus landrumus sp. nov., Nannocystis bai.</title>
        <authorList>
            <person name="Ahearne A."/>
            <person name="Stevens C."/>
            <person name="Dowd S."/>
        </authorList>
    </citation>
    <scope>NUCLEOTIDE SEQUENCE [LARGE SCALE GENOMIC DNA]</scope>
    <source>
        <strain evidence="1 2">WIWO2</strain>
    </source>
</reference>
<evidence type="ECO:0000313" key="1">
    <source>
        <dbReference type="EMBL" id="MDC0683559.1"/>
    </source>
</evidence>
<protein>
    <submittedName>
        <fullName evidence="1">Uncharacterized protein</fullName>
    </submittedName>
</protein>
<gene>
    <name evidence="1" type="ORF">POL72_37870</name>
</gene>
<comment type="caution">
    <text evidence="1">The sequence shown here is derived from an EMBL/GenBank/DDBJ whole genome shotgun (WGS) entry which is preliminary data.</text>
</comment>
<dbReference type="RefSeq" id="WP_269454237.1">
    <property type="nucleotide sequence ID" value="NZ_JAQNDK010000004.1"/>
</dbReference>
<dbReference type="EMBL" id="JAQNDK010000004">
    <property type="protein sequence ID" value="MDC0683559.1"/>
    <property type="molecule type" value="Genomic_DNA"/>
</dbReference>
<name>A0ABT5CAU4_9BACT</name>
<evidence type="ECO:0000313" key="2">
    <source>
        <dbReference type="Proteomes" id="UP001217485"/>
    </source>
</evidence>
<keyword evidence="2" id="KW-1185">Reference proteome</keyword>